<dbReference type="InterPro" id="IPR039790">
    <property type="entry name" value="CHRD1"/>
</dbReference>
<dbReference type="Proteomes" id="UP000192223">
    <property type="component" value="Unplaced"/>
</dbReference>
<dbReference type="InParanoid" id="A0A1W4XML5"/>
<sequence length="348" mass="39434">MEIKDEKQLLQCYNRGCGQQYDPLNNKEDSCRHHPGSPFFHDAYKGWSCCSKKCTDFTEFLNIKGCTLSRHSNIKPPEPEKPVKNNVNSNEVIEVKPVVTPKLQRPPFESHLSIVVPEISPSFKQQLKINKGKSTVVTETEKFEGILVGTNCKNGGCSATYEGPSTDETVCIFHSGVPIFHEGMKYWSCCQRKTSDFTAFLSQEGCERGNHKWIKESDKDPKCVNCRWDWHQTGSHVIVTIYAKDYCPDESFVKLNPIRLQASLVFPSQNSASFNIDLELRGVIKVDESTVSMYGTKVEIKLKKAEPGLWSKLDFAKKELPESVDEKDDKKNEDKIVSQIDAVNLEDI</sequence>
<dbReference type="PANTHER" id="PTHR46983:SF3">
    <property type="entry name" value="CHPADIPLOID STATE MAINTENANCE PROTEIN CHPA"/>
    <property type="match status" value="1"/>
</dbReference>
<feature type="domain" description="CS" evidence="4">
    <location>
        <begin position="223"/>
        <end position="314"/>
    </location>
</feature>
<dbReference type="PROSITE" id="PS51401">
    <property type="entry name" value="CHORD"/>
    <property type="match status" value="2"/>
</dbReference>
<reference evidence="7" key="1">
    <citation type="submission" date="2025-08" db="UniProtKB">
        <authorList>
            <consortium name="RefSeq"/>
        </authorList>
    </citation>
    <scope>IDENTIFICATION</scope>
    <source>
        <tissue evidence="7">Entire body</tissue>
    </source>
</reference>
<keyword evidence="1" id="KW-0479">Metal-binding</keyword>
<dbReference type="FunCoup" id="A0A1W4XML5">
    <property type="interactions" value="2271"/>
</dbReference>
<dbReference type="SUPFAM" id="SSF49764">
    <property type="entry name" value="HSP20-like chaperones"/>
    <property type="match status" value="1"/>
</dbReference>
<dbReference type="PANTHER" id="PTHR46983">
    <property type="entry name" value="CYSTEINE AND HISTIDINE-RICH DOMAIN-CONTAINING PROTEIN 1"/>
    <property type="match status" value="1"/>
</dbReference>
<dbReference type="AlphaFoldDB" id="A0A1W4XML5"/>
<proteinExistence type="predicted"/>
<dbReference type="InterPro" id="IPR007051">
    <property type="entry name" value="CHORD_dom"/>
</dbReference>
<dbReference type="Pfam" id="PF04968">
    <property type="entry name" value="CHORD"/>
    <property type="match status" value="2"/>
</dbReference>
<keyword evidence="2" id="KW-0677">Repeat</keyword>
<keyword evidence="3" id="KW-0862">Zinc</keyword>
<evidence type="ECO:0000259" key="5">
    <source>
        <dbReference type="PROSITE" id="PS51401"/>
    </source>
</evidence>
<dbReference type="KEGG" id="apln:108743090"/>
<dbReference type="Gene3D" id="2.60.40.790">
    <property type="match status" value="1"/>
</dbReference>
<evidence type="ECO:0000259" key="4">
    <source>
        <dbReference type="PROSITE" id="PS51203"/>
    </source>
</evidence>
<name>A0A1W4XML5_AGRPL</name>
<feature type="domain" description="CHORD" evidence="5">
    <location>
        <begin position="152"/>
        <end position="211"/>
    </location>
</feature>
<protein>
    <submittedName>
        <fullName evidence="7">Cysteine and histidine-rich domain-containing protein</fullName>
    </submittedName>
</protein>
<dbReference type="PROSITE" id="PS51203">
    <property type="entry name" value="CS"/>
    <property type="match status" value="1"/>
</dbReference>
<feature type="domain" description="CHORD" evidence="5">
    <location>
        <begin position="12"/>
        <end position="71"/>
    </location>
</feature>
<dbReference type="GO" id="GO:0046872">
    <property type="term" value="F:metal ion binding"/>
    <property type="evidence" value="ECO:0007669"/>
    <property type="project" value="UniProtKB-KW"/>
</dbReference>
<dbReference type="InterPro" id="IPR008978">
    <property type="entry name" value="HSP20-like_chaperone"/>
</dbReference>
<keyword evidence="6" id="KW-1185">Reference proteome</keyword>
<dbReference type="OrthoDB" id="10261079at2759"/>
<evidence type="ECO:0000313" key="6">
    <source>
        <dbReference type="Proteomes" id="UP000192223"/>
    </source>
</evidence>
<dbReference type="CDD" id="cd06488">
    <property type="entry name" value="p23_melusin_like"/>
    <property type="match status" value="1"/>
</dbReference>
<evidence type="ECO:0000313" key="7">
    <source>
        <dbReference type="RefSeq" id="XP_018334022.1"/>
    </source>
</evidence>
<evidence type="ECO:0000256" key="2">
    <source>
        <dbReference type="ARBA" id="ARBA00022737"/>
    </source>
</evidence>
<organism evidence="6 7">
    <name type="scientific">Agrilus planipennis</name>
    <name type="common">Emerald ash borer</name>
    <name type="synonym">Agrilus marcopoli</name>
    <dbReference type="NCBI Taxonomy" id="224129"/>
    <lineage>
        <taxon>Eukaryota</taxon>
        <taxon>Metazoa</taxon>
        <taxon>Ecdysozoa</taxon>
        <taxon>Arthropoda</taxon>
        <taxon>Hexapoda</taxon>
        <taxon>Insecta</taxon>
        <taxon>Pterygota</taxon>
        <taxon>Neoptera</taxon>
        <taxon>Endopterygota</taxon>
        <taxon>Coleoptera</taxon>
        <taxon>Polyphaga</taxon>
        <taxon>Elateriformia</taxon>
        <taxon>Buprestoidea</taxon>
        <taxon>Buprestidae</taxon>
        <taxon>Agrilinae</taxon>
        <taxon>Agrilus</taxon>
    </lineage>
</organism>
<dbReference type="STRING" id="224129.A0A1W4XML5"/>
<gene>
    <name evidence="7" type="primary">LOC108743090</name>
</gene>
<dbReference type="Pfam" id="PF04969">
    <property type="entry name" value="CS"/>
    <property type="match status" value="1"/>
</dbReference>
<dbReference type="GeneID" id="108743090"/>
<evidence type="ECO:0000256" key="1">
    <source>
        <dbReference type="ARBA" id="ARBA00022723"/>
    </source>
</evidence>
<dbReference type="InterPro" id="IPR007052">
    <property type="entry name" value="CS_dom"/>
</dbReference>
<evidence type="ECO:0000256" key="3">
    <source>
        <dbReference type="ARBA" id="ARBA00022833"/>
    </source>
</evidence>
<accession>A0A1W4XML5</accession>
<dbReference type="Gene3D" id="4.10.1130.20">
    <property type="match status" value="2"/>
</dbReference>
<dbReference type="RefSeq" id="XP_018334022.1">
    <property type="nucleotide sequence ID" value="XM_018478520.2"/>
</dbReference>